<dbReference type="Gene3D" id="3.40.50.300">
    <property type="entry name" value="P-loop containing nucleotide triphosphate hydrolases"/>
    <property type="match status" value="1"/>
</dbReference>
<dbReference type="GO" id="GO:0016787">
    <property type="term" value="F:hydrolase activity"/>
    <property type="evidence" value="ECO:0007669"/>
    <property type="project" value="UniProtKB-KW"/>
</dbReference>
<keyword evidence="1 3" id="KW-0347">Helicase</keyword>
<protein>
    <recommendedName>
        <fullName evidence="1">ATP-dependent DNA helicase</fullName>
        <ecNumber evidence="1">5.6.2.3</ecNumber>
    </recommendedName>
</protein>
<evidence type="ECO:0000313" key="3">
    <source>
        <dbReference type="EMBL" id="GFS20915.1"/>
    </source>
</evidence>
<keyword evidence="1" id="KW-0378">Hydrolase</keyword>
<name>A0AAV4JGJ0_9GAST</name>
<comment type="similarity">
    <text evidence="1">Belongs to the helicase family.</text>
</comment>
<dbReference type="InterPro" id="IPR027417">
    <property type="entry name" value="P-loop_NTPase"/>
</dbReference>
<evidence type="ECO:0000256" key="1">
    <source>
        <dbReference type="RuleBase" id="RU363044"/>
    </source>
</evidence>
<keyword evidence="1" id="KW-0234">DNA repair</keyword>
<gene>
    <name evidence="3" type="ORF">ElyMa_003325100</name>
</gene>
<dbReference type="PANTHER" id="PTHR10492:SF90">
    <property type="entry name" value="ATP-DEPENDENT DNA HELICASE"/>
    <property type="match status" value="1"/>
</dbReference>
<dbReference type="GO" id="GO:0005524">
    <property type="term" value="F:ATP binding"/>
    <property type="evidence" value="ECO:0007669"/>
    <property type="project" value="UniProtKB-KW"/>
</dbReference>
<dbReference type="AlphaFoldDB" id="A0AAV4JGJ0"/>
<dbReference type="GO" id="GO:0000723">
    <property type="term" value="P:telomere maintenance"/>
    <property type="evidence" value="ECO:0007669"/>
    <property type="project" value="InterPro"/>
</dbReference>
<dbReference type="PANTHER" id="PTHR10492">
    <property type="match status" value="1"/>
</dbReference>
<evidence type="ECO:0000313" key="4">
    <source>
        <dbReference type="Proteomes" id="UP000762676"/>
    </source>
</evidence>
<dbReference type="GO" id="GO:0043139">
    <property type="term" value="F:5'-3' DNA helicase activity"/>
    <property type="evidence" value="ECO:0007669"/>
    <property type="project" value="UniProtKB-EC"/>
</dbReference>
<dbReference type="GO" id="GO:0006310">
    <property type="term" value="P:DNA recombination"/>
    <property type="evidence" value="ECO:0007669"/>
    <property type="project" value="UniProtKB-KW"/>
</dbReference>
<reference evidence="3 4" key="1">
    <citation type="journal article" date="2021" name="Elife">
        <title>Chloroplast acquisition without the gene transfer in kleptoplastic sea slugs, Plakobranchus ocellatus.</title>
        <authorList>
            <person name="Maeda T."/>
            <person name="Takahashi S."/>
            <person name="Yoshida T."/>
            <person name="Shimamura S."/>
            <person name="Takaki Y."/>
            <person name="Nagai Y."/>
            <person name="Toyoda A."/>
            <person name="Suzuki Y."/>
            <person name="Arimoto A."/>
            <person name="Ishii H."/>
            <person name="Satoh N."/>
            <person name="Nishiyama T."/>
            <person name="Hasebe M."/>
            <person name="Maruyama T."/>
            <person name="Minagawa J."/>
            <person name="Obokata J."/>
            <person name="Shigenobu S."/>
        </authorList>
    </citation>
    <scope>NUCLEOTIDE SEQUENCE [LARGE SCALE GENOMIC DNA]</scope>
</reference>
<keyword evidence="1" id="KW-0233">DNA recombination</keyword>
<dbReference type="SUPFAM" id="SSF52540">
    <property type="entry name" value="P-loop containing nucleoside triphosphate hydrolases"/>
    <property type="match status" value="1"/>
</dbReference>
<dbReference type="EMBL" id="BMAT01006849">
    <property type="protein sequence ID" value="GFS20915.1"/>
    <property type="molecule type" value="Genomic_DNA"/>
</dbReference>
<feature type="domain" description="DNA helicase Pif1-like DEAD-box helicase" evidence="2">
    <location>
        <begin position="13"/>
        <end position="116"/>
    </location>
</feature>
<dbReference type="GO" id="GO:0006281">
    <property type="term" value="P:DNA repair"/>
    <property type="evidence" value="ECO:0007669"/>
    <property type="project" value="UniProtKB-KW"/>
</dbReference>
<accession>A0AAV4JGJ0</accession>
<keyword evidence="1" id="KW-0547">Nucleotide-binding</keyword>
<dbReference type="Pfam" id="PF05970">
    <property type="entry name" value="PIF1"/>
    <property type="match status" value="1"/>
</dbReference>
<dbReference type="InterPro" id="IPR010285">
    <property type="entry name" value="DNA_helicase_pif1-like_DEAD"/>
</dbReference>
<evidence type="ECO:0000259" key="2">
    <source>
        <dbReference type="Pfam" id="PF05970"/>
    </source>
</evidence>
<comment type="cofactor">
    <cofactor evidence="1">
        <name>Mg(2+)</name>
        <dbReference type="ChEBI" id="CHEBI:18420"/>
    </cofactor>
</comment>
<organism evidence="3 4">
    <name type="scientific">Elysia marginata</name>
    <dbReference type="NCBI Taxonomy" id="1093978"/>
    <lineage>
        <taxon>Eukaryota</taxon>
        <taxon>Metazoa</taxon>
        <taxon>Spiralia</taxon>
        <taxon>Lophotrochozoa</taxon>
        <taxon>Mollusca</taxon>
        <taxon>Gastropoda</taxon>
        <taxon>Heterobranchia</taxon>
        <taxon>Euthyneura</taxon>
        <taxon>Panpulmonata</taxon>
        <taxon>Sacoglossa</taxon>
        <taxon>Placobranchoidea</taxon>
        <taxon>Plakobranchidae</taxon>
        <taxon>Elysia</taxon>
    </lineage>
</organism>
<proteinExistence type="inferred from homology"/>
<sequence length="126" mass="14305">MAPIYNEYVVTSIHSYLISNCHKHPEKQLNVTTNDYRREATFDAENASGLMIDEAPMIHKKVLEALDRTLRHLRETDEIMGGLPTLLSGDFRQMLPVVPNSTRAILVEFCLKKKSLFVKLGDCAQT</sequence>
<dbReference type="Proteomes" id="UP000762676">
    <property type="component" value="Unassembled WGS sequence"/>
</dbReference>
<keyword evidence="1" id="KW-0067">ATP-binding</keyword>
<dbReference type="EC" id="5.6.2.3" evidence="1"/>
<comment type="catalytic activity">
    <reaction evidence="1">
        <text>ATP + H2O = ADP + phosphate + H(+)</text>
        <dbReference type="Rhea" id="RHEA:13065"/>
        <dbReference type="ChEBI" id="CHEBI:15377"/>
        <dbReference type="ChEBI" id="CHEBI:15378"/>
        <dbReference type="ChEBI" id="CHEBI:30616"/>
        <dbReference type="ChEBI" id="CHEBI:43474"/>
        <dbReference type="ChEBI" id="CHEBI:456216"/>
        <dbReference type="EC" id="5.6.2.3"/>
    </reaction>
</comment>
<keyword evidence="4" id="KW-1185">Reference proteome</keyword>
<keyword evidence="1" id="KW-0227">DNA damage</keyword>
<comment type="caution">
    <text evidence="3">The sequence shown here is derived from an EMBL/GenBank/DDBJ whole genome shotgun (WGS) entry which is preliminary data.</text>
</comment>